<feature type="transmembrane region" description="Helical" evidence="5">
    <location>
        <begin position="99"/>
        <end position="118"/>
    </location>
</feature>
<keyword evidence="2 5" id="KW-0812">Transmembrane</keyword>
<dbReference type="AlphaFoldDB" id="A0A6I8LS83"/>
<keyword evidence="3 5" id="KW-1133">Transmembrane helix</keyword>
<sequence>MNIVLWVIAGLVAAGFLFSGGFKLALSHEKYVAEQPWAADAPRWAPRAIGVLEVLGALGLLLPAVTGVAPVLVPFAAAGLALVMAGAVVLHLRRGEFPALAPSGVLLVLAAVVAWGRFGPYAF</sequence>
<feature type="transmembrane region" description="Helical" evidence="5">
    <location>
        <begin position="6"/>
        <end position="26"/>
    </location>
</feature>
<keyword evidence="7" id="KW-1185">Reference proteome</keyword>
<evidence type="ECO:0008006" key="8">
    <source>
        <dbReference type="Google" id="ProtNLM"/>
    </source>
</evidence>
<keyword evidence="4 5" id="KW-0472">Membrane</keyword>
<evidence type="ECO:0000313" key="7">
    <source>
        <dbReference type="Proteomes" id="UP000399805"/>
    </source>
</evidence>
<name>A0A6I8LS83_9PSEU</name>
<proteinExistence type="predicted"/>
<dbReference type="EMBL" id="CABVGP010000002">
    <property type="protein sequence ID" value="VVJ20784.1"/>
    <property type="molecule type" value="Genomic_DNA"/>
</dbReference>
<dbReference type="InterPro" id="IPR032808">
    <property type="entry name" value="DoxX"/>
</dbReference>
<evidence type="ECO:0000256" key="2">
    <source>
        <dbReference type="ARBA" id="ARBA00022692"/>
    </source>
</evidence>
<evidence type="ECO:0000256" key="3">
    <source>
        <dbReference type="ARBA" id="ARBA00022989"/>
    </source>
</evidence>
<reference evidence="6 7" key="1">
    <citation type="submission" date="2019-09" db="EMBL/GenBank/DDBJ databases">
        <authorList>
            <person name="Leyn A S."/>
        </authorList>
    </citation>
    <scope>NUCLEOTIDE SEQUENCE [LARGE SCALE GENOMIC DNA]</scope>
    <source>
        <strain evidence="6">AA231_1</strain>
    </source>
</reference>
<evidence type="ECO:0000313" key="6">
    <source>
        <dbReference type="EMBL" id="VVJ20784.1"/>
    </source>
</evidence>
<protein>
    <recommendedName>
        <fullName evidence="8">DoxX family protein</fullName>
    </recommendedName>
</protein>
<organism evidence="6 7">
    <name type="scientific">Amycolatopsis camponoti</name>
    <dbReference type="NCBI Taxonomy" id="2606593"/>
    <lineage>
        <taxon>Bacteria</taxon>
        <taxon>Bacillati</taxon>
        <taxon>Actinomycetota</taxon>
        <taxon>Actinomycetes</taxon>
        <taxon>Pseudonocardiales</taxon>
        <taxon>Pseudonocardiaceae</taxon>
        <taxon>Amycolatopsis</taxon>
    </lineage>
</organism>
<dbReference type="GO" id="GO:0016020">
    <property type="term" value="C:membrane"/>
    <property type="evidence" value="ECO:0007669"/>
    <property type="project" value="UniProtKB-SubCell"/>
</dbReference>
<evidence type="ECO:0000256" key="4">
    <source>
        <dbReference type="ARBA" id="ARBA00023136"/>
    </source>
</evidence>
<dbReference type="Proteomes" id="UP000399805">
    <property type="component" value="Unassembled WGS sequence"/>
</dbReference>
<accession>A0A6I8LS83</accession>
<evidence type="ECO:0000256" key="1">
    <source>
        <dbReference type="ARBA" id="ARBA00004141"/>
    </source>
</evidence>
<dbReference type="Pfam" id="PF13564">
    <property type="entry name" value="DoxX_2"/>
    <property type="match status" value="1"/>
</dbReference>
<feature type="transmembrane region" description="Helical" evidence="5">
    <location>
        <begin position="47"/>
        <end position="65"/>
    </location>
</feature>
<feature type="transmembrane region" description="Helical" evidence="5">
    <location>
        <begin position="71"/>
        <end position="92"/>
    </location>
</feature>
<evidence type="ECO:0000256" key="5">
    <source>
        <dbReference type="SAM" id="Phobius"/>
    </source>
</evidence>
<dbReference type="RefSeq" id="WP_155545838.1">
    <property type="nucleotide sequence ID" value="NZ_CABVGP010000002.1"/>
</dbReference>
<gene>
    <name evidence="6" type="ORF">AA23TX_05805</name>
</gene>
<comment type="subcellular location">
    <subcellularLocation>
        <location evidence="1">Membrane</location>
        <topology evidence="1">Multi-pass membrane protein</topology>
    </subcellularLocation>
</comment>